<evidence type="ECO:0000313" key="1">
    <source>
        <dbReference type="EMBL" id="CDF38881.1"/>
    </source>
</evidence>
<keyword evidence="2" id="KW-1185">Reference proteome</keyword>
<accession>R7QN22</accession>
<dbReference type="KEGG" id="ccp:CHC_T00006371001"/>
<proteinExistence type="predicted"/>
<organism evidence="1 2">
    <name type="scientific">Chondrus crispus</name>
    <name type="common">Carrageen Irish moss</name>
    <name type="synonym">Polymorpha crispa</name>
    <dbReference type="NCBI Taxonomy" id="2769"/>
    <lineage>
        <taxon>Eukaryota</taxon>
        <taxon>Rhodophyta</taxon>
        <taxon>Florideophyceae</taxon>
        <taxon>Rhodymeniophycidae</taxon>
        <taxon>Gigartinales</taxon>
        <taxon>Gigartinaceae</taxon>
        <taxon>Chondrus</taxon>
    </lineage>
</organism>
<evidence type="ECO:0000313" key="2">
    <source>
        <dbReference type="Proteomes" id="UP000012073"/>
    </source>
</evidence>
<dbReference type="GeneID" id="17326501"/>
<dbReference type="Gramene" id="CDF38881">
    <property type="protein sequence ID" value="CDF38881"/>
    <property type="gene ID" value="CHC_T00006371001"/>
</dbReference>
<protein>
    <submittedName>
        <fullName evidence="1">Uncharacterized protein</fullName>
    </submittedName>
</protein>
<sequence>MAPDFRRGIHCFAMTRKVVMTRKVSSQYFVAHLLHALENTAVSFRPVLRRECPCGSMRAIPFSEGRRESPCPRC</sequence>
<dbReference type="AlphaFoldDB" id="R7QN22"/>
<dbReference type="EMBL" id="HG001975">
    <property type="protein sequence ID" value="CDF38881.1"/>
    <property type="molecule type" value="Genomic_DNA"/>
</dbReference>
<dbReference type="RefSeq" id="XP_005718786.1">
    <property type="nucleotide sequence ID" value="XM_005718729.1"/>
</dbReference>
<name>R7QN22_CHOCR</name>
<reference evidence="2" key="1">
    <citation type="journal article" date="2013" name="Proc. Natl. Acad. Sci. U.S.A.">
        <title>Genome structure and metabolic features in the red seaweed Chondrus crispus shed light on evolution of the Archaeplastida.</title>
        <authorList>
            <person name="Collen J."/>
            <person name="Porcel B."/>
            <person name="Carre W."/>
            <person name="Ball S.G."/>
            <person name="Chaparro C."/>
            <person name="Tonon T."/>
            <person name="Barbeyron T."/>
            <person name="Michel G."/>
            <person name="Noel B."/>
            <person name="Valentin K."/>
            <person name="Elias M."/>
            <person name="Artiguenave F."/>
            <person name="Arun A."/>
            <person name="Aury J.M."/>
            <person name="Barbosa-Neto J.F."/>
            <person name="Bothwell J.H."/>
            <person name="Bouget F.Y."/>
            <person name="Brillet L."/>
            <person name="Cabello-Hurtado F."/>
            <person name="Capella-Gutierrez S."/>
            <person name="Charrier B."/>
            <person name="Cladiere L."/>
            <person name="Cock J.M."/>
            <person name="Coelho S.M."/>
            <person name="Colleoni C."/>
            <person name="Czjzek M."/>
            <person name="Da Silva C."/>
            <person name="Delage L."/>
            <person name="Denoeud F."/>
            <person name="Deschamps P."/>
            <person name="Dittami S.M."/>
            <person name="Gabaldon T."/>
            <person name="Gachon C.M."/>
            <person name="Groisillier A."/>
            <person name="Herve C."/>
            <person name="Jabbari K."/>
            <person name="Katinka M."/>
            <person name="Kloareg B."/>
            <person name="Kowalczyk N."/>
            <person name="Labadie K."/>
            <person name="Leblanc C."/>
            <person name="Lopez P.J."/>
            <person name="McLachlan D.H."/>
            <person name="Meslet-Cladiere L."/>
            <person name="Moustafa A."/>
            <person name="Nehr Z."/>
            <person name="Nyvall Collen P."/>
            <person name="Panaud O."/>
            <person name="Partensky F."/>
            <person name="Poulain J."/>
            <person name="Rensing S.A."/>
            <person name="Rousvoal S."/>
            <person name="Samson G."/>
            <person name="Symeonidi A."/>
            <person name="Weissenbach J."/>
            <person name="Zambounis A."/>
            <person name="Wincker P."/>
            <person name="Boyen C."/>
        </authorList>
    </citation>
    <scope>NUCLEOTIDE SEQUENCE [LARGE SCALE GENOMIC DNA]</scope>
    <source>
        <strain evidence="2">cv. Stackhouse</strain>
    </source>
</reference>
<dbReference type="Proteomes" id="UP000012073">
    <property type="component" value="Unassembled WGS sequence"/>
</dbReference>
<gene>
    <name evidence="1" type="ORF">CHC_T00006371001</name>
</gene>